<sequence length="213" mass="24251">MDILKLFLPKKTASFSSEVNGNISIAELHGKKIVYAGGAEQTGGTITGMWKKAFNKIGKLPHPKGNCLVLGLGGGDVIRLLQKRYPEMKIDCVELDPVMIEIAGKFFNLKANGKLKIYRADAYDWFSKSGRKYDLIIVDLFIGFLNPERFRQIKFLKKMKEHLAGGGLVLYNSHYRKKNAGEFQKFLDLCRCIFTDMDTIIEYRFSRIIIMVK</sequence>
<dbReference type="CDD" id="cd02440">
    <property type="entry name" value="AdoMet_MTases"/>
    <property type="match status" value="1"/>
</dbReference>
<dbReference type="InterPro" id="IPR029063">
    <property type="entry name" value="SAM-dependent_MTases_sf"/>
</dbReference>
<keyword evidence="1" id="KW-0808">Transferase</keyword>
<dbReference type="EC" id="2.5.1.16" evidence="1"/>
<dbReference type="AlphaFoldDB" id="A0A0G1DLK5"/>
<dbReference type="PANTHER" id="PTHR11558:SF11">
    <property type="entry name" value="SPERMIDINE SYNTHASE"/>
    <property type="match status" value="1"/>
</dbReference>
<protein>
    <submittedName>
        <fullName evidence="1">Spermidine synthase, spermidine synthase</fullName>
        <ecNumber evidence="1">2.5.1.16</ecNumber>
    </submittedName>
</protein>
<dbReference type="Pfam" id="PF01564">
    <property type="entry name" value="Spermine_synth"/>
    <property type="match status" value="1"/>
</dbReference>
<dbReference type="GO" id="GO:0004766">
    <property type="term" value="F:spermidine synthase activity"/>
    <property type="evidence" value="ECO:0007669"/>
    <property type="project" value="UniProtKB-EC"/>
</dbReference>
<dbReference type="Proteomes" id="UP000034894">
    <property type="component" value="Unassembled WGS sequence"/>
</dbReference>
<evidence type="ECO:0000313" key="1">
    <source>
        <dbReference type="EMBL" id="KKS98740.1"/>
    </source>
</evidence>
<comment type="caution">
    <text evidence="1">The sequence shown here is derived from an EMBL/GenBank/DDBJ whole genome shotgun (WGS) entry which is preliminary data.</text>
</comment>
<dbReference type="InterPro" id="IPR001045">
    <property type="entry name" value="Spermi_synthase"/>
</dbReference>
<dbReference type="EMBL" id="LCFP01000001">
    <property type="protein sequence ID" value="KKS98740.1"/>
    <property type="molecule type" value="Genomic_DNA"/>
</dbReference>
<dbReference type="STRING" id="1618443.UV73_C0001G0261"/>
<gene>
    <name evidence="1" type="ORF">UV73_C0001G0261</name>
</gene>
<dbReference type="Gene3D" id="3.40.50.150">
    <property type="entry name" value="Vaccinia Virus protein VP39"/>
    <property type="match status" value="1"/>
</dbReference>
<dbReference type="GO" id="GO:0005829">
    <property type="term" value="C:cytosol"/>
    <property type="evidence" value="ECO:0007669"/>
    <property type="project" value="TreeGrafter"/>
</dbReference>
<evidence type="ECO:0000313" key="2">
    <source>
        <dbReference type="Proteomes" id="UP000034894"/>
    </source>
</evidence>
<organism evidence="1 2">
    <name type="scientific">Candidatus Gottesmanbacteria bacterium GW2011_GWA2_43_14</name>
    <dbReference type="NCBI Taxonomy" id="1618443"/>
    <lineage>
        <taxon>Bacteria</taxon>
        <taxon>Candidatus Gottesmaniibacteriota</taxon>
    </lineage>
</organism>
<dbReference type="GO" id="GO:0008295">
    <property type="term" value="P:spermidine biosynthetic process"/>
    <property type="evidence" value="ECO:0007669"/>
    <property type="project" value="TreeGrafter"/>
</dbReference>
<proteinExistence type="predicted"/>
<dbReference type="PANTHER" id="PTHR11558">
    <property type="entry name" value="SPERMIDINE/SPERMINE SYNTHASE"/>
    <property type="match status" value="1"/>
</dbReference>
<name>A0A0G1DLK5_9BACT</name>
<dbReference type="SUPFAM" id="SSF53335">
    <property type="entry name" value="S-adenosyl-L-methionine-dependent methyltransferases"/>
    <property type="match status" value="1"/>
</dbReference>
<accession>A0A0G1DLK5</accession>
<reference evidence="1 2" key="1">
    <citation type="journal article" date="2015" name="Nature">
        <title>rRNA introns, odd ribosomes, and small enigmatic genomes across a large radiation of phyla.</title>
        <authorList>
            <person name="Brown C.T."/>
            <person name="Hug L.A."/>
            <person name="Thomas B.C."/>
            <person name="Sharon I."/>
            <person name="Castelle C.J."/>
            <person name="Singh A."/>
            <person name="Wilkins M.J."/>
            <person name="Williams K.H."/>
            <person name="Banfield J.F."/>
        </authorList>
    </citation>
    <scope>NUCLEOTIDE SEQUENCE [LARGE SCALE GENOMIC DNA]</scope>
</reference>